<dbReference type="PANTHER" id="PTHR37825:SF1">
    <property type="entry name" value="TRNA(MET) CYTIDINE ACETATE LIGASE"/>
    <property type="match status" value="1"/>
</dbReference>
<dbReference type="Gene3D" id="3.40.50.620">
    <property type="entry name" value="HUPs"/>
    <property type="match status" value="1"/>
</dbReference>
<comment type="caution">
    <text evidence="1">The sequence shown here is derived from an EMBL/GenBank/DDBJ whole genome shotgun (WGS) entry which is preliminary data.</text>
</comment>
<gene>
    <name evidence="1" type="ORF">LEA_04258</name>
</gene>
<accession>K1TW08</accession>
<dbReference type="AlphaFoldDB" id="K1TW08"/>
<protein>
    <submittedName>
        <fullName evidence="1">Nucleotidyltransferase</fullName>
    </submittedName>
</protein>
<dbReference type="InterPro" id="IPR008513">
    <property type="entry name" value="tRNA(Met)_cyd_acetate_ligase"/>
</dbReference>
<organism evidence="1">
    <name type="scientific">human gut metagenome</name>
    <dbReference type="NCBI Taxonomy" id="408170"/>
    <lineage>
        <taxon>unclassified sequences</taxon>
        <taxon>metagenomes</taxon>
        <taxon>organismal metagenomes</taxon>
    </lineage>
</organism>
<keyword evidence="1" id="KW-0808">Transferase</keyword>
<dbReference type="SUPFAM" id="SSF52374">
    <property type="entry name" value="Nucleotidylyl transferase"/>
    <property type="match status" value="1"/>
</dbReference>
<evidence type="ECO:0000313" key="1">
    <source>
        <dbReference type="EMBL" id="EKC77272.1"/>
    </source>
</evidence>
<reference evidence="1" key="1">
    <citation type="journal article" date="2013" name="Environ. Microbiol.">
        <title>Microbiota from the distal guts of lean and obese adolescents exhibit partial functional redundancy besides clear differences in community structure.</title>
        <authorList>
            <person name="Ferrer M."/>
            <person name="Ruiz A."/>
            <person name="Lanza F."/>
            <person name="Haange S.B."/>
            <person name="Oberbach A."/>
            <person name="Till H."/>
            <person name="Bargiela R."/>
            <person name="Campoy C."/>
            <person name="Segura M.T."/>
            <person name="Richter M."/>
            <person name="von Bergen M."/>
            <person name="Seifert J."/>
            <person name="Suarez A."/>
        </authorList>
    </citation>
    <scope>NUCLEOTIDE SEQUENCE</scope>
</reference>
<dbReference type="PANTHER" id="PTHR37825">
    <property type="entry name" value="TRNA(MET) CYTIDINE ACETATE LIGASE"/>
    <property type="match status" value="1"/>
</dbReference>
<sequence length="99" mass="10689">MKVNGIVAEYNPFHNGHAYQMQHAKEATGADYTIVVMSGNFMQRGAPALLDKFTRAKMALECGADLVLELPICYAASSAEFFAKGSVALFDKLGVTTNL</sequence>
<dbReference type="InterPro" id="IPR014729">
    <property type="entry name" value="Rossmann-like_a/b/a_fold"/>
</dbReference>
<proteinExistence type="predicted"/>
<feature type="non-terminal residue" evidence="1">
    <location>
        <position position="99"/>
    </location>
</feature>
<dbReference type="EMBL" id="AJWY01002808">
    <property type="protein sequence ID" value="EKC77272.1"/>
    <property type="molecule type" value="Genomic_DNA"/>
</dbReference>
<dbReference type="GO" id="GO:0016740">
    <property type="term" value="F:transferase activity"/>
    <property type="evidence" value="ECO:0007669"/>
    <property type="project" value="UniProtKB-KW"/>
</dbReference>
<dbReference type="Pfam" id="PF05636">
    <property type="entry name" value="HIGH_NTase1"/>
    <property type="match status" value="1"/>
</dbReference>
<name>K1TW08_9ZZZZ</name>